<feature type="coiled-coil region" evidence="2">
    <location>
        <begin position="2"/>
        <end position="29"/>
    </location>
</feature>
<dbReference type="EMBL" id="JAHRIQ010060718">
    <property type="protein sequence ID" value="MEQ2241297.1"/>
    <property type="molecule type" value="Genomic_DNA"/>
</dbReference>
<proteinExistence type="predicted"/>
<comment type="caution">
    <text evidence="4">The sequence shown here is derived from an EMBL/GenBank/DDBJ whole genome shotgun (WGS) entry which is preliminary data.</text>
</comment>
<evidence type="ECO:0000259" key="3">
    <source>
        <dbReference type="Pfam" id="PF15665"/>
    </source>
</evidence>
<organism evidence="4 5">
    <name type="scientific">Ilyodon furcidens</name>
    <name type="common">goldbreast splitfin</name>
    <dbReference type="NCBI Taxonomy" id="33524"/>
    <lineage>
        <taxon>Eukaryota</taxon>
        <taxon>Metazoa</taxon>
        <taxon>Chordata</taxon>
        <taxon>Craniata</taxon>
        <taxon>Vertebrata</taxon>
        <taxon>Euteleostomi</taxon>
        <taxon>Actinopterygii</taxon>
        <taxon>Neopterygii</taxon>
        <taxon>Teleostei</taxon>
        <taxon>Neoteleostei</taxon>
        <taxon>Acanthomorphata</taxon>
        <taxon>Ovalentaria</taxon>
        <taxon>Atherinomorphae</taxon>
        <taxon>Cyprinodontiformes</taxon>
        <taxon>Goodeidae</taxon>
        <taxon>Ilyodon</taxon>
    </lineage>
</organism>
<name>A0ABV0UC28_9TELE</name>
<feature type="coiled-coil region" evidence="2">
    <location>
        <begin position="98"/>
        <end position="256"/>
    </location>
</feature>
<dbReference type="Proteomes" id="UP001482620">
    <property type="component" value="Unassembled WGS sequence"/>
</dbReference>
<keyword evidence="1 2" id="KW-0175">Coiled coil</keyword>
<keyword evidence="5" id="KW-1185">Reference proteome</keyword>
<gene>
    <name evidence="4" type="ORF">ILYODFUR_023948</name>
</gene>
<dbReference type="InterPro" id="IPR039478">
    <property type="entry name" value="FAM184A/B_N"/>
</dbReference>
<reference evidence="4 5" key="1">
    <citation type="submission" date="2021-06" db="EMBL/GenBank/DDBJ databases">
        <authorList>
            <person name="Palmer J.M."/>
        </authorList>
    </citation>
    <scope>NUCLEOTIDE SEQUENCE [LARGE SCALE GENOMIC DNA]</scope>
    <source>
        <strain evidence="5">if_2019</strain>
        <tissue evidence="4">Muscle</tissue>
    </source>
</reference>
<evidence type="ECO:0000256" key="1">
    <source>
        <dbReference type="ARBA" id="ARBA00023054"/>
    </source>
</evidence>
<evidence type="ECO:0000313" key="4">
    <source>
        <dbReference type="EMBL" id="MEQ2241297.1"/>
    </source>
</evidence>
<accession>A0ABV0UC28</accession>
<evidence type="ECO:0000313" key="5">
    <source>
        <dbReference type="Proteomes" id="UP001482620"/>
    </source>
</evidence>
<dbReference type="PANTHER" id="PTHR18870">
    <property type="entry name" value="PROTEIN TAG-278-RELATED"/>
    <property type="match status" value="1"/>
</dbReference>
<protein>
    <recommendedName>
        <fullName evidence="3">Protein FAM184A/B N-terminal domain-containing protein</fullName>
    </recommendedName>
</protein>
<sequence>VIYALNTKNDEHEEEIESLKEAHEDEVQHIVTETRDKIMQYRNKMVDEADLRRRLASLEESVELHDHMKRQALAEFEMYRQRMEDSQLCTEAQHTQRVVSMSREVEALMERVEELTKDKVRLVEEYEAKLAKAQEYYERELEAMRRTHQLTTENLLAWKRTEVELRKEFQAQEAALQRSLSKLRSELQKAQEEARENRDKTNRLQTSLANAEGTIKNLHKQLEEAIQDGEIWVMQLKDTEYELESSRERVQQQATEILHKASKMFLCRMLL</sequence>
<feature type="domain" description="Protein FAM184A/B N-terminal" evidence="3">
    <location>
        <begin position="1"/>
        <end position="107"/>
    </location>
</feature>
<dbReference type="PANTHER" id="PTHR18870:SF10">
    <property type="entry name" value="PROTEIN FAM184A"/>
    <property type="match status" value="1"/>
</dbReference>
<evidence type="ECO:0000256" key="2">
    <source>
        <dbReference type="SAM" id="Coils"/>
    </source>
</evidence>
<feature type="non-terminal residue" evidence="4">
    <location>
        <position position="1"/>
    </location>
</feature>
<dbReference type="Pfam" id="PF15665">
    <property type="entry name" value="FAM184"/>
    <property type="match status" value="1"/>
</dbReference>